<gene>
    <name evidence="2" type="ORF">N0V91_005679</name>
</gene>
<dbReference type="AlphaFoldDB" id="A0A9W8ZEA4"/>
<feature type="region of interest" description="Disordered" evidence="1">
    <location>
        <begin position="79"/>
        <end position="186"/>
    </location>
</feature>
<organism evidence="2 3">
    <name type="scientific">Didymella pomorum</name>
    <dbReference type="NCBI Taxonomy" id="749634"/>
    <lineage>
        <taxon>Eukaryota</taxon>
        <taxon>Fungi</taxon>
        <taxon>Dikarya</taxon>
        <taxon>Ascomycota</taxon>
        <taxon>Pezizomycotina</taxon>
        <taxon>Dothideomycetes</taxon>
        <taxon>Pleosporomycetidae</taxon>
        <taxon>Pleosporales</taxon>
        <taxon>Pleosporineae</taxon>
        <taxon>Didymellaceae</taxon>
        <taxon>Didymella</taxon>
    </lineage>
</organism>
<proteinExistence type="predicted"/>
<feature type="compositionally biased region" description="Acidic residues" evidence="1">
    <location>
        <begin position="110"/>
        <end position="120"/>
    </location>
</feature>
<evidence type="ECO:0000313" key="3">
    <source>
        <dbReference type="Proteomes" id="UP001140510"/>
    </source>
</evidence>
<protein>
    <submittedName>
        <fullName evidence="2">Uncharacterized protein</fullName>
    </submittedName>
</protein>
<feature type="compositionally biased region" description="Basic and acidic residues" evidence="1">
    <location>
        <begin position="154"/>
        <end position="169"/>
    </location>
</feature>
<dbReference type="Proteomes" id="UP001140510">
    <property type="component" value="Unassembled WGS sequence"/>
</dbReference>
<keyword evidence="3" id="KW-1185">Reference proteome</keyword>
<evidence type="ECO:0000313" key="2">
    <source>
        <dbReference type="EMBL" id="KAJ4404730.1"/>
    </source>
</evidence>
<accession>A0A9W8ZEA4</accession>
<dbReference type="EMBL" id="JAPEVA010000040">
    <property type="protein sequence ID" value="KAJ4404730.1"/>
    <property type="molecule type" value="Genomic_DNA"/>
</dbReference>
<name>A0A9W8ZEA4_9PLEO</name>
<evidence type="ECO:0000256" key="1">
    <source>
        <dbReference type="SAM" id="MobiDB-lite"/>
    </source>
</evidence>
<comment type="caution">
    <text evidence="2">The sequence shown here is derived from an EMBL/GenBank/DDBJ whole genome shotgun (WGS) entry which is preliminary data.</text>
</comment>
<sequence length="221" mass="23650">MVNSRREPFDLIRTLVHRSTAAPSVADIDDWLALCRGAVPAADFNGPTTLSNKGRAALLANVDPFLAGLERLALLKSRKDRQTVTHAQQSADALIATDVDTPDPTGLAAETEEDGSEEAVENSSNFDASATDRTMNSNRETSDLHDAVTASSRSETHVHSDKPLSKSEDNSEDLNADTHSSRGPFIVQPMSANSAAADALAAQVSSDEEAFKRPEDNVQSY</sequence>
<reference evidence="2" key="1">
    <citation type="submission" date="2022-10" db="EMBL/GenBank/DDBJ databases">
        <title>Tapping the CABI collections for fungal endophytes: first genome assemblies for Collariella, Neodidymelliopsis, Ascochyta clinopodiicola, Didymella pomorum, Didymosphaeria variabile, Neocosmospora piperis and Neocucurbitaria cava.</title>
        <authorList>
            <person name="Hill R."/>
        </authorList>
    </citation>
    <scope>NUCLEOTIDE SEQUENCE</scope>
    <source>
        <strain evidence="2">IMI 355091</strain>
    </source>
</reference>
<feature type="compositionally biased region" description="Polar residues" evidence="1">
    <location>
        <begin position="121"/>
        <end position="139"/>
    </location>
</feature>